<dbReference type="Proteomes" id="UP001527181">
    <property type="component" value="Unassembled WGS sequence"/>
</dbReference>
<reference evidence="1 2" key="1">
    <citation type="submission" date="2022-05" db="EMBL/GenBank/DDBJ databases">
        <title>Genome Sequencing of Bee-Associated Microbes.</title>
        <authorList>
            <person name="Dunlap C."/>
        </authorList>
    </citation>
    <scope>NUCLEOTIDE SEQUENCE [LARGE SCALE GENOMIC DNA]</scope>
    <source>
        <strain evidence="1 2">NRRL B-04010</strain>
    </source>
</reference>
<keyword evidence="2" id="KW-1185">Reference proteome</keyword>
<comment type="caution">
    <text evidence="1">The sequence shown here is derived from an EMBL/GenBank/DDBJ whole genome shotgun (WGS) entry which is preliminary data.</text>
</comment>
<protein>
    <submittedName>
        <fullName evidence="1">Uncharacterized protein</fullName>
    </submittedName>
</protein>
<organism evidence="1 2">
    <name type="scientific">Paenibacillus alvei</name>
    <name type="common">Bacillus alvei</name>
    <dbReference type="NCBI Taxonomy" id="44250"/>
    <lineage>
        <taxon>Bacteria</taxon>
        <taxon>Bacillati</taxon>
        <taxon>Bacillota</taxon>
        <taxon>Bacilli</taxon>
        <taxon>Bacillales</taxon>
        <taxon>Paenibacillaceae</taxon>
        <taxon>Paenibacillus</taxon>
    </lineage>
</organism>
<gene>
    <name evidence="1" type="ORF">M5X12_32295</name>
</gene>
<evidence type="ECO:0000313" key="1">
    <source>
        <dbReference type="EMBL" id="MCY9765179.1"/>
    </source>
</evidence>
<dbReference type="GeneID" id="94490063"/>
<dbReference type="RefSeq" id="WP_005548834.1">
    <property type="nucleotide sequence ID" value="NZ_JAMDLX010000231.1"/>
</dbReference>
<dbReference type="EMBL" id="JAMDNP010000207">
    <property type="protein sequence ID" value="MCY9765179.1"/>
    <property type="molecule type" value="Genomic_DNA"/>
</dbReference>
<accession>A0ABT4H8F8</accession>
<name>A0ABT4H8F8_PAEAL</name>
<sequence>MQDELFRTYNILSRINDSCRVKVITQEELNEQDTNLKDFQVMITELGDTLSKLENSNLLSVDETVETLLQLHLKYSDYIWHIDQIHELVKKMAGNYRDSN</sequence>
<evidence type="ECO:0000313" key="2">
    <source>
        <dbReference type="Proteomes" id="UP001527181"/>
    </source>
</evidence>
<proteinExistence type="predicted"/>